<dbReference type="PROSITE" id="PS50176">
    <property type="entry name" value="ARM_REPEAT"/>
    <property type="match status" value="7"/>
</dbReference>
<dbReference type="PRINTS" id="PR01869">
    <property type="entry name" value="BCATNINFAMLY"/>
</dbReference>
<dbReference type="Proteomes" id="UP000276133">
    <property type="component" value="Unassembled WGS sequence"/>
</dbReference>
<dbReference type="InterPro" id="IPR000225">
    <property type="entry name" value="Armadillo"/>
</dbReference>
<dbReference type="InterPro" id="IPR013284">
    <property type="entry name" value="Beta-catenin"/>
</dbReference>
<feature type="repeat" description="ARM" evidence="1">
    <location>
        <begin position="361"/>
        <end position="394"/>
    </location>
</feature>
<reference evidence="2 3" key="1">
    <citation type="journal article" date="2018" name="Sci. Rep.">
        <title>Genomic signatures of local adaptation to the degree of environmental predictability in rotifers.</title>
        <authorList>
            <person name="Franch-Gras L."/>
            <person name="Hahn C."/>
            <person name="Garcia-Roger E.M."/>
            <person name="Carmona M.J."/>
            <person name="Serra M."/>
            <person name="Gomez A."/>
        </authorList>
    </citation>
    <scope>NUCLEOTIDE SEQUENCE [LARGE SCALE GENOMIC DNA]</scope>
    <source>
        <strain evidence="2">HYR1</strain>
    </source>
</reference>
<dbReference type="EMBL" id="REGN01003747">
    <property type="protein sequence ID" value="RNA21010.1"/>
    <property type="molecule type" value="Genomic_DNA"/>
</dbReference>
<feature type="repeat" description="ARM" evidence="1">
    <location>
        <begin position="320"/>
        <end position="350"/>
    </location>
</feature>
<dbReference type="Gene3D" id="1.25.10.10">
    <property type="entry name" value="Leucine-rich Repeat Variant"/>
    <property type="match status" value="1"/>
</dbReference>
<proteinExistence type="predicted"/>
<organism evidence="2 3">
    <name type="scientific">Brachionus plicatilis</name>
    <name type="common">Marine rotifer</name>
    <name type="synonym">Brachionus muelleri</name>
    <dbReference type="NCBI Taxonomy" id="10195"/>
    <lineage>
        <taxon>Eukaryota</taxon>
        <taxon>Metazoa</taxon>
        <taxon>Spiralia</taxon>
        <taxon>Gnathifera</taxon>
        <taxon>Rotifera</taxon>
        <taxon>Eurotatoria</taxon>
        <taxon>Monogononta</taxon>
        <taxon>Pseudotrocha</taxon>
        <taxon>Ploima</taxon>
        <taxon>Brachionidae</taxon>
        <taxon>Brachionus</taxon>
    </lineage>
</organism>
<dbReference type="CDD" id="cd21719">
    <property type="entry name" value="CTNNAbd_CTNNB1-like"/>
    <property type="match status" value="1"/>
</dbReference>
<dbReference type="AlphaFoldDB" id="A0A3M7RBV1"/>
<gene>
    <name evidence="2" type="ORF">BpHYR1_019462</name>
</gene>
<dbReference type="Pfam" id="PF00514">
    <property type="entry name" value="Arm"/>
    <property type="match status" value="3"/>
</dbReference>
<sequence>MDTIKYKESVQKSEMIYSEEMSQFDFVHSQQSVDDINAQLNQTRSQRIRAAMFPESLEDYGFMKQSTNGSSLGRPSTIQRLAQPTQQLKTAIINLINYQEDADVTIRAIPELIKLLADEDKIVVAKTLKLIDQLSSKDASRMALTSSQALISSLVNILLNSNDPDFHNAAAKILCNLSANNNKPALYAILKCGGIPALIKLLSSPIESVVFYAATTLHNLLMYEPASKAQVHHYNGTRKMVELLAQNNNQKFLAILLDSLHILAFNNSEVKLVIQTSGCPRELIRIMNSTNYQKLIWTCVRLMKVLSVCPENKRELVSEGAMQVLSTHLQNMNSDERIAYNCLLTLRNLSDCAIREDNLEGLIKKLIDILNGSGDINFTTCAAGILSNLTCNNDLNKMKFVEYNGIEIMLRTMLQAGNENKEDICEPAVCSLRHVTNRHPQSQVAQEAVRYYYGLPVIAPLLQSDQSRWPLLKATIGLIRNLALSDNNLAPLRELGIIPRLVQLLIKAINSHQQAQQQGIESAIIDDVPMEEIIEGTVGALHQLGRDPHNGIVIRELKCIPVLVQLLYMPWEGIQRVACGCLSELANDRTNIDLIENERITDRLTELLRSKDPAISTYAAAVLYRLSENKPGNDNFAMNNDPSLIYGGVEHHRMLGSNDQYVAYNTIDPYELELQHPTNFNGNSQLIDVPINNHQTQSPAQWFDTDL</sequence>
<evidence type="ECO:0000256" key="1">
    <source>
        <dbReference type="PROSITE-ProRule" id="PRU00259"/>
    </source>
</evidence>
<keyword evidence="3" id="KW-1185">Reference proteome</keyword>
<evidence type="ECO:0000313" key="2">
    <source>
        <dbReference type="EMBL" id="RNA21010.1"/>
    </source>
</evidence>
<protein>
    <submittedName>
        <fullName evidence="2">Catenin beta-like</fullName>
    </submittedName>
</protein>
<evidence type="ECO:0000313" key="3">
    <source>
        <dbReference type="Proteomes" id="UP000276133"/>
    </source>
</evidence>
<dbReference type="SMART" id="SM00185">
    <property type="entry name" value="ARM"/>
    <property type="match status" value="12"/>
</dbReference>
<feature type="repeat" description="ARM" evidence="1">
    <location>
        <begin position="453"/>
        <end position="488"/>
    </location>
</feature>
<dbReference type="PANTHER" id="PTHR45976">
    <property type="entry name" value="ARMADILLO SEGMENT POLARITY PROTEIN"/>
    <property type="match status" value="1"/>
</dbReference>
<dbReference type="GO" id="GO:0045296">
    <property type="term" value="F:cadherin binding"/>
    <property type="evidence" value="ECO:0007669"/>
    <property type="project" value="InterPro"/>
</dbReference>
<name>A0A3M7RBV1_BRAPC</name>
<feature type="repeat" description="ARM" evidence="1">
    <location>
        <begin position="107"/>
        <end position="149"/>
    </location>
</feature>
<dbReference type="STRING" id="10195.A0A3M7RBV1"/>
<dbReference type="GO" id="GO:0007155">
    <property type="term" value="P:cell adhesion"/>
    <property type="evidence" value="ECO:0007669"/>
    <property type="project" value="InterPro"/>
</dbReference>
<feature type="repeat" description="ARM" evidence="1">
    <location>
        <begin position="149"/>
        <end position="181"/>
    </location>
</feature>
<feature type="repeat" description="ARM" evidence="1">
    <location>
        <begin position="558"/>
        <end position="600"/>
    </location>
</feature>
<comment type="caution">
    <text evidence="2">The sequence shown here is derived from an EMBL/GenBank/DDBJ whole genome shotgun (WGS) entry which is preliminary data.</text>
</comment>
<dbReference type="InterPro" id="IPR016024">
    <property type="entry name" value="ARM-type_fold"/>
</dbReference>
<accession>A0A3M7RBV1</accession>
<feature type="repeat" description="ARM" evidence="1">
    <location>
        <begin position="193"/>
        <end position="220"/>
    </location>
</feature>
<dbReference type="InterPro" id="IPR011989">
    <property type="entry name" value="ARM-like"/>
</dbReference>
<dbReference type="OrthoDB" id="195736at2759"/>
<dbReference type="SUPFAM" id="SSF48371">
    <property type="entry name" value="ARM repeat"/>
    <property type="match status" value="1"/>
</dbReference>